<dbReference type="Proteomes" id="UP001189429">
    <property type="component" value="Unassembled WGS sequence"/>
</dbReference>
<keyword evidence="3" id="KW-1185">Reference proteome</keyword>
<comment type="caution">
    <text evidence="2">The sequence shown here is derived from an EMBL/GenBank/DDBJ whole genome shotgun (WGS) entry which is preliminary data.</text>
</comment>
<accession>A0ABN9UBL5</accession>
<proteinExistence type="predicted"/>
<sequence>MLAARRVIEGFTADNDGVILYPIPDSSPQGGRDYQMTVLLMIGKSSVPTAHRLACGLDRCNIEKTLDQRIDDWSFEEDIMAQIEGMLLRHTAPAVQLGFGRANLPAKFHAIMHQLFLLSPDVATFAQLVKDVPVWLSDQGTESGIARIEPITVENVLSYMIDMSRSLEFSGALHLNHNAGKHLADVMPDYTEAVRRLSKVAELLDNPESKERLESTCFSNSPVMKVLFEPIEKFKGHCHVERWGTVANAVLHITGDVEAGLRYGWDCLKYNHGKKNRIVDGDNNDVGGVKLKDLDETIKSPFWWAYWRMLDRIAQALFDILRWCESCSCHFDLLEELRAGDRGHDEEVVKRVRDRASKCPLRGMRCHDVCAGGLLDYVKQRLSYHVAEFASHLPNDIGQPDKQSILEQCESGRAHIVAYYTVKLAHGTSSTYSIIGMACGSQERARACYQQVLRKLGKHAATDAFLSDARAQEEAREWAANGFERAFRDAADKPHLRYWMGLYRFAPSAERVVEGTHAKTKHEVVRAPHHGNATVSLSNRMQNLSKYITTSLHAFLTFAKDVQDVNNGRKACEILGIAKHPESERAVRTGDSDKIHWQVLYHADAFTKYRMELPKIEVTSANFIEHPHKIPLSESDCACKRDAFVNHVINALKADGTVYSMPLQHNAIVELHKLFQAFDPEQQPVDEGTWQAALPLPQSGDDEILRIPRPKISGQVQLGGVKTFVVHKLLRHNKAQHTCAVSANAVGKEFGDAAEPCALHPAALSPDILSKICSWRRSNNEFFEVRLPEHIMSQIPVEEMEMFGMAIHTLLKYPNGCNREQVVPEHPLRPIQELMGTLCKLGLWEGPPYKITVMGKALLEVGIGLNCPTPLLMPHKRTNDINEATLAQLILYMEETGWVNFDLSTSWTVVVRSSPGTLGKRGQLLLTKSQGKQQLSLLRARAGEARRCFRCPPREKAAAVEKPHTPGIGKKWYSFKGHSVSKYYLLALIKSEDEETMTIEEVRHFAPAAWYMMVLGIEQPSRRQPQVPIIGDEDWPGDSLPQPPAAKRARASTRGIRIMKTPPAPAGGDHEEADADKGDDGNADEGAEVVEEDAESSSSESSTSDSTISSRRSSSSSESASPSDGEDDDDSEGGGDSDEDKQKAPRKPRGPNRFRSYEDEQGNKYFKWVSLFRLHSNVTGEFTGWRARCKRPGHTGKGCSKSQTINSDGGSEGAQRRMPHWACLGDSCGSKGQHVDAWAEDLQLWDDGRIDELGALEREACNP</sequence>
<feature type="compositionally biased region" description="Low complexity" evidence="1">
    <location>
        <begin position="1096"/>
        <end position="1123"/>
    </location>
</feature>
<organism evidence="2 3">
    <name type="scientific">Prorocentrum cordatum</name>
    <dbReference type="NCBI Taxonomy" id="2364126"/>
    <lineage>
        <taxon>Eukaryota</taxon>
        <taxon>Sar</taxon>
        <taxon>Alveolata</taxon>
        <taxon>Dinophyceae</taxon>
        <taxon>Prorocentrales</taxon>
        <taxon>Prorocentraceae</taxon>
        <taxon>Prorocentrum</taxon>
    </lineage>
</organism>
<feature type="compositionally biased region" description="Acidic residues" evidence="1">
    <location>
        <begin position="1124"/>
        <end position="1139"/>
    </location>
</feature>
<evidence type="ECO:0000313" key="2">
    <source>
        <dbReference type="EMBL" id="CAK0856144.1"/>
    </source>
</evidence>
<dbReference type="EMBL" id="CAUYUJ010015609">
    <property type="protein sequence ID" value="CAK0856144.1"/>
    <property type="molecule type" value="Genomic_DNA"/>
</dbReference>
<gene>
    <name evidence="2" type="ORF">PCOR1329_LOCUS46606</name>
</gene>
<feature type="region of interest" description="Disordered" evidence="1">
    <location>
        <begin position="1027"/>
        <end position="1158"/>
    </location>
</feature>
<reference evidence="2" key="1">
    <citation type="submission" date="2023-10" db="EMBL/GenBank/DDBJ databases">
        <authorList>
            <person name="Chen Y."/>
            <person name="Shah S."/>
            <person name="Dougan E. K."/>
            <person name="Thang M."/>
            <person name="Chan C."/>
        </authorList>
    </citation>
    <scope>NUCLEOTIDE SEQUENCE [LARGE SCALE GENOMIC DNA]</scope>
</reference>
<feature type="compositionally biased region" description="Acidic residues" evidence="1">
    <location>
        <begin position="1081"/>
        <end position="1095"/>
    </location>
</feature>
<evidence type="ECO:0000256" key="1">
    <source>
        <dbReference type="SAM" id="MobiDB-lite"/>
    </source>
</evidence>
<protein>
    <submittedName>
        <fullName evidence="2">Uncharacterized protein</fullName>
    </submittedName>
</protein>
<feature type="compositionally biased region" description="Polar residues" evidence="1">
    <location>
        <begin position="1200"/>
        <end position="1209"/>
    </location>
</feature>
<feature type="region of interest" description="Disordered" evidence="1">
    <location>
        <begin position="1193"/>
        <end position="1215"/>
    </location>
</feature>
<name>A0ABN9UBL5_9DINO</name>
<evidence type="ECO:0000313" key="3">
    <source>
        <dbReference type="Proteomes" id="UP001189429"/>
    </source>
</evidence>